<evidence type="ECO:0000313" key="2">
    <source>
        <dbReference type="Proteomes" id="UP001151699"/>
    </source>
</evidence>
<gene>
    <name evidence="1" type="ORF">Bhyg_14510</name>
</gene>
<evidence type="ECO:0000313" key="1">
    <source>
        <dbReference type="EMBL" id="KAJ6635924.1"/>
    </source>
</evidence>
<protein>
    <submittedName>
        <fullName evidence="1">Uncharacterized protein</fullName>
    </submittedName>
</protein>
<comment type="caution">
    <text evidence="1">The sequence shown here is derived from an EMBL/GenBank/DDBJ whole genome shotgun (WGS) entry which is preliminary data.</text>
</comment>
<accession>A0A9Q0MRZ7</accession>
<dbReference type="AlphaFoldDB" id="A0A9Q0MRZ7"/>
<dbReference type="Proteomes" id="UP001151699">
    <property type="component" value="Chromosome C"/>
</dbReference>
<proteinExistence type="predicted"/>
<dbReference type="EMBL" id="WJQU01000004">
    <property type="protein sequence ID" value="KAJ6635924.1"/>
    <property type="molecule type" value="Genomic_DNA"/>
</dbReference>
<name>A0A9Q0MRZ7_9DIPT</name>
<feature type="non-terminal residue" evidence="1">
    <location>
        <position position="46"/>
    </location>
</feature>
<organism evidence="1 2">
    <name type="scientific">Pseudolycoriella hygida</name>
    <dbReference type="NCBI Taxonomy" id="35572"/>
    <lineage>
        <taxon>Eukaryota</taxon>
        <taxon>Metazoa</taxon>
        <taxon>Ecdysozoa</taxon>
        <taxon>Arthropoda</taxon>
        <taxon>Hexapoda</taxon>
        <taxon>Insecta</taxon>
        <taxon>Pterygota</taxon>
        <taxon>Neoptera</taxon>
        <taxon>Endopterygota</taxon>
        <taxon>Diptera</taxon>
        <taxon>Nematocera</taxon>
        <taxon>Sciaroidea</taxon>
        <taxon>Sciaridae</taxon>
        <taxon>Pseudolycoriella</taxon>
    </lineage>
</organism>
<keyword evidence="2" id="KW-1185">Reference proteome</keyword>
<reference evidence="1" key="1">
    <citation type="submission" date="2022-07" db="EMBL/GenBank/DDBJ databases">
        <authorList>
            <person name="Trinca V."/>
            <person name="Uliana J.V.C."/>
            <person name="Torres T.T."/>
            <person name="Ward R.J."/>
            <person name="Monesi N."/>
        </authorList>
    </citation>
    <scope>NUCLEOTIDE SEQUENCE</scope>
    <source>
        <strain evidence="1">HSMRA1968</strain>
        <tissue evidence="1">Whole embryos</tissue>
    </source>
</reference>
<sequence length="46" mass="5472">MALLMSRKNPFRLWKMAGPLAKMTRILLDLVIATSRYINFIIRRNH</sequence>